<sequence>MARQDISETATLIVQGKEFKDFTSISLSQRYAEFNPVFAFDCTEFMPAPATAAKLAIKPGDVVQAYLAGQPALSGYVVERHVGYDARNHGVKIVGVGKSWDLTNCSVFEQGGAMDGMSITQIATKLASEVGVTVRTVGNVDNTPFENAHVQPAEMISSAIERYARHRCAILGSSPNGELLIIGAHPANPSGALIEGQNILRANCVIRDENTYKKIYAIGQRHSNDEVRGDAANKQIAMVTGSATRERKLVVMHDISDSDHGIKQRAEIEKLFTEGGKVEAHITVQGWLKADGKLWKAGEYYRVKSPMLLLDDVLGCKVASFDQGPAGTTTTLEMVLPDHLGGKPDMRGPTPT</sequence>
<dbReference type="SUPFAM" id="SSF69279">
    <property type="entry name" value="Phage tail proteins"/>
    <property type="match status" value="2"/>
</dbReference>
<evidence type="ECO:0000259" key="1">
    <source>
        <dbReference type="Pfam" id="PF21683"/>
    </source>
</evidence>
<gene>
    <name evidence="4" type="ORF">CP49_18035</name>
</gene>
<feature type="domain" description="Baseplate hub protein gp44/GpP-like C-terminal" evidence="2">
    <location>
        <begin position="263"/>
        <end position="339"/>
    </location>
</feature>
<dbReference type="AlphaFoldDB" id="A0A0R3M0J6"/>
<dbReference type="Pfam" id="PF22255">
    <property type="entry name" value="Gp44-like_2nd"/>
    <property type="match status" value="1"/>
</dbReference>
<keyword evidence="5" id="KW-1185">Reference proteome</keyword>
<dbReference type="Gene3D" id="3.55.50.10">
    <property type="entry name" value="Baseplate protein-like domains"/>
    <property type="match status" value="1"/>
</dbReference>
<dbReference type="Gene3D" id="3.30.1920.10">
    <property type="entry name" value="Baseplate protein-like domains - 2 layer sandwich fold"/>
    <property type="match status" value="1"/>
</dbReference>
<protein>
    <recommendedName>
        <fullName evidence="6">Mu P family protein</fullName>
    </recommendedName>
</protein>
<comment type="caution">
    <text evidence="4">The sequence shown here is derived from an EMBL/GenBank/DDBJ whole genome shotgun (WGS) entry which is preliminary data.</text>
</comment>
<dbReference type="InterPro" id="IPR053981">
    <property type="entry name" value="Gp44/GpP-like_2nd"/>
</dbReference>
<evidence type="ECO:0000259" key="3">
    <source>
        <dbReference type="Pfam" id="PF22255"/>
    </source>
</evidence>
<dbReference type="PIRSF" id="PIRSF004440">
    <property type="entry name" value="GpP"/>
    <property type="match status" value="1"/>
</dbReference>
<dbReference type="EMBL" id="LLXX01000038">
    <property type="protein sequence ID" value="KRR11535.1"/>
    <property type="molecule type" value="Genomic_DNA"/>
</dbReference>
<dbReference type="RefSeq" id="WP_057849566.1">
    <property type="nucleotide sequence ID" value="NZ_LLXX01000038.1"/>
</dbReference>
<dbReference type="Proteomes" id="UP000051913">
    <property type="component" value="Unassembled WGS sequence"/>
</dbReference>
<accession>A0A0R3M0J6</accession>
<evidence type="ECO:0000313" key="4">
    <source>
        <dbReference type="EMBL" id="KRR11535.1"/>
    </source>
</evidence>
<dbReference type="InterPro" id="IPR023399">
    <property type="entry name" value="Baseplate-like_2-layer_sand"/>
</dbReference>
<name>A0A0R3M0J6_9BRAD</name>
<evidence type="ECO:0000259" key="2">
    <source>
        <dbReference type="Pfam" id="PF21929"/>
    </source>
</evidence>
<feature type="domain" description="Baseplate hub protein gp44-like N-terminal" evidence="1">
    <location>
        <begin position="11"/>
        <end position="95"/>
    </location>
</feature>
<evidence type="ECO:0000313" key="5">
    <source>
        <dbReference type="Proteomes" id="UP000051913"/>
    </source>
</evidence>
<dbReference type="InterPro" id="IPR053982">
    <property type="entry name" value="Gp44/GpP-like_C"/>
</dbReference>
<evidence type="ECO:0008006" key="6">
    <source>
        <dbReference type="Google" id="ProtNLM"/>
    </source>
</evidence>
<feature type="domain" description="Baseplate hub protein gp44/GpP-like second" evidence="3">
    <location>
        <begin position="101"/>
        <end position="181"/>
    </location>
</feature>
<organism evidence="4 5">
    <name type="scientific">Bradyrhizobium valentinum</name>
    <dbReference type="NCBI Taxonomy" id="1518501"/>
    <lineage>
        <taxon>Bacteria</taxon>
        <taxon>Pseudomonadati</taxon>
        <taxon>Pseudomonadota</taxon>
        <taxon>Alphaproteobacteria</taxon>
        <taxon>Hyphomicrobiales</taxon>
        <taxon>Nitrobacteraceae</taxon>
        <taxon>Bradyrhizobium</taxon>
    </lineage>
</organism>
<dbReference type="Pfam" id="PF21683">
    <property type="entry name" value="GpP-like_1st"/>
    <property type="match status" value="1"/>
</dbReference>
<reference evidence="4 5" key="1">
    <citation type="submission" date="2014-03" db="EMBL/GenBank/DDBJ databases">
        <title>Bradyrhizobium valentinum sp. nov., isolated from effective nodules of Lupinus mariae-josephae, a lupine endemic of basic-lime soils in Eastern Spain.</title>
        <authorList>
            <person name="Duran D."/>
            <person name="Rey L."/>
            <person name="Navarro A."/>
            <person name="Busquets A."/>
            <person name="Imperial J."/>
            <person name="Ruiz-Argueso T."/>
        </authorList>
    </citation>
    <scope>NUCLEOTIDE SEQUENCE [LARGE SCALE GENOMIC DNA]</scope>
    <source>
        <strain evidence="4 5">LmjM3</strain>
    </source>
</reference>
<dbReference type="InterPro" id="IPR026276">
    <property type="entry name" value="Baseplate_GpP"/>
</dbReference>
<dbReference type="InterPro" id="IPR049354">
    <property type="entry name" value="GpP-like_N"/>
</dbReference>
<dbReference type="Pfam" id="PF21929">
    <property type="entry name" value="GpP_4th"/>
    <property type="match status" value="1"/>
</dbReference>
<proteinExistence type="predicted"/>
<dbReference type="Gene3D" id="2.30.300.10">
    <property type="entry name" value="Baseplate protein-like domain - beta roll fold"/>
    <property type="match status" value="1"/>
</dbReference>